<accession>A0A4S8MWT1</accession>
<proteinExistence type="predicted"/>
<dbReference type="Proteomes" id="UP000297245">
    <property type="component" value="Unassembled WGS sequence"/>
</dbReference>
<dbReference type="AlphaFoldDB" id="A0A4S8MWT1"/>
<feature type="region of interest" description="Disordered" evidence="1">
    <location>
        <begin position="1"/>
        <end position="41"/>
    </location>
</feature>
<sequence>MTENIAGSLTLERSTHNVGEGLTGSGHPPPTRSPDLEPSAGDSVYIQFSNSRLPHGRITGIPAVFWDASKLSSGLNTALSESGRSQELTPPLELEETCRSSISLPYCNTTIHKKEEKGEKEGASAPPWQMLLSPFLAFSVFLTSSVLARMQKRMGETDRSYRFVLWISVMHTPFRARYTLSAEPTRAR</sequence>
<dbReference type="EMBL" id="ML179036">
    <property type="protein sequence ID" value="THV07813.1"/>
    <property type="molecule type" value="Genomic_DNA"/>
</dbReference>
<name>A0A4S8MWT1_DENBC</name>
<reference evidence="2 3" key="1">
    <citation type="journal article" date="2019" name="Nat. Ecol. Evol.">
        <title>Megaphylogeny resolves global patterns of mushroom evolution.</title>
        <authorList>
            <person name="Varga T."/>
            <person name="Krizsan K."/>
            <person name="Foldi C."/>
            <person name="Dima B."/>
            <person name="Sanchez-Garcia M."/>
            <person name="Sanchez-Ramirez S."/>
            <person name="Szollosi G.J."/>
            <person name="Szarkandi J.G."/>
            <person name="Papp V."/>
            <person name="Albert L."/>
            <person name="Andreopoulos W."/>
            <person name="Angelini C."/>
            <person name="Antonin V."/>
            <person name="Barry K.W."/>
            <person name="Bougher N.L."/>
            <person name="Buchanan P."/>
            <person name="Buyck B."/>
            <person name="Bense V."/>
            <person name="Catcheside P."/>
            <person name="Chovatia M."/>
            <person name="Cooper J."/>
            <person name="Damon W."/>
            <person name="Desjardin D."/>
            <person name="Finy P."/>
            <person name="Geml J."/>
            <person name="Haridas S."/>
            <person name="Hughes K."/>
            <person name="Justo A."/>
            <person name="Karasinski D."/>
            <person name="Kautmanova I."/>
            <person name="Kiss B."/>
            <person name="Kocsube S."/>
            <person name="Kotiranta H."/>
            <person name="LaButti K.M."/>
            <person name="Lechner B.E."/>
            <person name="Liimatainen K."/>
            <person name="Lipzen A."/>
            <person name="Lukacs Z."/>
            <person name="Mihaltcheva S."/>
            <person name="Morgado L.N."/>
            <person name="Niskanen T."/>
            <person name="Noordeloos M.E."/>
            <person name="Ohm R.A."/>
            <person name="Ortiz-Santana B."/>
            <person name="Ovrebo C."/>
            <person name="Racz N."/>
            <person name="Riley R."/>
            <person name="Savchenko A."/>
            <person name="Shiryaev A."/>
            <person name="Soop K."/>
            <person name="Spirin V."/>
            <person name="Szebenyi C."/>
            <person name="Tomsovsky M."/>
            <person name="Tulloss R.E."/>
            <person name="Uehling J."/>
            <person name="Grigoriev I.V."/>
            <person name="Vagvolgyi C."/>
            <person name="Papp T."/>
            <person name="Martin F.M."/>
            <person name="Miettinen O."/>
            <person name="Hibbett D.S."/>
            <person name="Nagy L.G."/>
        </authorList>
    </citation>
    <scope>NUCLEOTIDE SEQUENCE [LARGE SCALE GENOMIC DNA]</scope>
    <source>
        <strain evidence="2 3">CBS 962.96</strain>
    </source>
</reference>
<evidence type="ECO:0000313" key="2">
    <source>
        <dbReference type="EMBL" id="THV07813.1"/>
    </source>
</evidence>
<evidence type="ECO:0000313" key="3">
    <source>
        <dbReference type="Proteomes" id="UP000297245"/>
    </source>
</evidence>
<keyword evidence="3" id="KW-1185">Reference proteome</keyword>
<gene>
    <name evidence="2" type="ORF">K435DRAFT_847621</name>
</gene>
<protein>
    <submittedName>
        <fullName evidence="2">Uncharacterized protein</fullName>
    </submittedName>
</protein>
<organism evidence="2 3">
    <name type="scientific">Dendrothele bispora (strain CBS 962.96)</name>
    <dbReference type="NCBI Taxonomy" id="1314807"/>
    <lineage>
        <taxon>Eukaryota</taxon>
        <taxon>Fungi</taxon>
        <taxon>Dikarya</taxon>
        <taxon>Basidiomycota</taxon>
        <taxon>Agaricomycotina</taxon>
        <taxon>Agaricomycetes</taxon>
        <taxon>Agaricomycetidae</taxon>
        <taxon>Agaricales</taxon>
        <taxon>Agaricales incertae sedis</taxon>
        <taxon>Dendrothele</taxon>
    </lineage>
</organism>
<evidence type="ECO:0000256" key="1">
    <source>
        <dbReference type="SAM" id="MobiDB-lite"/>
    </source>
</evidence>